<proteinExistence type="predicted"/>
<evidence type="ECO:0000313" key="1">
    <source>
        <dbReference type="EMBL" id="MBA0876103.1"/>
    </source>
</evidence>
<evidence type="ECO:0000313" key="3">
    <source>
        <dbReference type="Proteomes" id="UP000593576"/>
    </source>
</evidence>
<gene>
    <name evidence="1" type="ORF">Goshw_007745</name>
    <name evidence="2" type="ORF">Goshw_024948</name>
</gene>
<sequence length="39" mass="4421">MEDDISGLLAKFSFSEEETKRVVCKKANMITQKDMNIGL</sequence>
<organism evidence="2 3">
    <name type="scientific">Gossypium schwendimanii</name>
    <name type="common">Cotton</name>
    <dbReference type="NCBI Taxonomy" id="34291"/>
    <lineage>
        <taxon>Eukaryota</taxon>
        <taxon>Viridiplantae</taxon>
        <taxon>Streptophyta</taxon>
        <taxon>Embryophyta</taxon>
        <taxon>Tracheophyta</taxon>
        <taxon>Spermatophyta</taxon>
        <taxon>Magnoliopsida</taxon>
        <taxon>eudicotyledons</taxon>
        <taxon>Gunneridae</taxon>
        <taxon>Pentapetalae</taxon>
        <taxon>rosids</taxon>
        <taxon>malvids</taxon>
        <taxon>Malvales</taxon>
        <taxon>Malvaceae</taxon>
        <taxon>Malvoideae</taxon>
        <taxon>Gossypium</taxon>
    </lineage>
</organism>
<protein>
    <submittedName>
        <fullName evidence="2">Uncharacterized protein</fullName>
    </submittedName>
</protein>
<dbReference type="Proteomes" id="UP000593576">
    <property type="component" value="Unassembled WGS sequence"/>
</dbReference>
<evidence type="ECO:0000313" key="2">
    <source>
        <dbReference type="EMBL" id="MBA0878498.1"/>
    </source>
</evidence>
<reference evidence="2" key="2">
    <citation type="submission" date="2020-04" db="EMBL/GenBank/DDBJ databases">
        <authorList>
            <person name="Grover C.E."/>
            <person name="Arick M.A. II"/>
            <person name="Thrash A."/>
            <person name="Conover J.L."/>
            <person name="Sanders W.S."/>
            <person name="Peterson D.G."/>
            <person name="Scheffler J.A."/>
            <person name="Scheffler B.E."/>
            <person name="Wendel J.F."/>
        </authorList>
    </citation>
    <scope>NUCLEOTIDE SEQUENCE</scope>
    <source>
        <strain evidence="2">1</strain>
        <tissue evidence="2">Leaf</tissue>
    </source>
</reference>
<dbReference type="EMBL" id="JABFAF010271849">
    <property type="protein sequence ID" value="MBA0878498.1"/>
    <property type="molecule type" value="Genomic_DNA"/>
</dbReference>
<dbReference type="EMBL" id="JABFAF010263718">
    <property type="protein sequence ID" value="MBA0876103.1"/>
    <property type="molecule type" value="Genomic_DNA"/>
</dbReference>
<name>A0A7J9N5J7_GOSSC</name>
<reference evidence="2 3" key="1">
    <citation type="journal article" date="2019" name="Genome Biol. Evol.">
        <title>Insights into the evolution of the New World diploid cottons (Gossypium, subgenus Houzingenia) based on genome sequencing.</title>
        <authorList>
            <person name="Grover C.E."/>
            <person name="Arick M.A. 2nd"/>
            <person name="Thrash A."/>
            <person name="Conover J.L."/>
            <person name="Sanders W.S."/>
            <person name="Peterson D.G."/>
            <person name="Frelichowski J.E."/>
            <person name="Scheffler J.A."/>
            <person name="Scheffler B.E."/>
            <person name="Wendel J.F."/>
        </authorList>
    </citation>
    <scope>NUCLEOTIDE SEQUENCE [LARGE SCALE GENOMIC DNA]</scope>
    <source>
        <strain evidence="2">1</strain>
        <tissue evidence="2">Leaf</tissue>
    </source>
</reference>
<comment type="caution">
    <text evidence="2">The sequence shown here is derived from an EMBL/GenBank/DDBJ whole genome shotgun (WGS) entry which is preliminary data.</text>
</comment>
<dbReference type="AlphaFoldDB" id="A0A7J9N5J7"/>
<keyword evidence="3" id="KW-1185">Reference proteome</keyword>
<accession>A0A7J9N5J7</accession>